<accession>A0A0F9SI49</accession>
<sequence length="277" mass="32728">MLLSLGRLNYLLHQVTVHEQITGVDLYGGEIALLPEKYLTDLFYVVEQHFDGKINIITNLSALNKALYDERVGVAVSYDFECREKHELVFRNIMMFPKPVHVLMLASECLIKKDVDEMITMFNGVANITSVEIKPYSTNQANQQRVTFKEYEEFVKKWMTTSLEKKFLFVNELQIQDSIALKRNAFSDDHIYITPTGKFAVLEFDERDNEFFLELDHYTQYIEWTEEEKQKVLKNKFCRECEYFGGCLSEHLREVRSLENSCNGFKHLLQWYEHERV</sequence>
<dbReference type="EMBL" id="LAZR01002518">
    <property type="protein sequence ID" value="KKN29013.1"/>
    <property type="molecule type" value="Genomic_DNA"/>
</dbReference>
<gene>
    <name evidence="1" type="ORF">LCGC14_0848480</name>
</gene>
<organism evidence="1">
    <name type="scientific">marine sediment metagenome</name>
    <dbReference type="NCBI Taxonomy" id="412755"/>
    <lineage>
        <taxon>unclassified sequences</taxon>
        <taxon>metagenomes</taxon>
        <taxon>ecological metagenomes</taxon>
    </lineage>
</organism>
<proteinExistence type="predicted"/>
<dbReference type="AlphaFoldDB" id="A0A0F9SI49"/>
<name>A0A0F9SI49_9ZZZZ</name>
<comment type="caution">
    <text evidence="1">The sequence shown here is derived from an EMBL/GenBank/DDBJ whole genome shotgun (WGS) entry which is preliminary data.</text>
</comment>
<evidence type="ECO:0008006" key="2">
    <source>
        <dbReference type="Google" id="ProtNLM"/>
    </source>
</evidence>
<reference evidence="1" key="1">
    <citation type="journal article" date="2015" name="Nature">
        <title>Complex archaea that bridge the gap between prokaryotes and eukaryotes.</title>
        <authorList>
            <person name="Spang A."/>
            <person name="Saw J.H."/>
            <person name="Jorgensen S.L."/>
            <person name="Zaremba-Niedzwiedzka K."/>
            <person name="Martijn J."/>
            <person name="Lind A.E."/>
            <person name="van Eijk R."/>
            <person name="Schleper C."/>
            <person name="Guy L."/>
            <person name="Ettema T.J."/>
        </authorList>
    </citation>
    <scope>NUCLEOTIDE SEQUENCE</scope>
</reference>
<evidence type="ECO:0000313" key="1">
    <source>
        <dbReference type="EMBL" id="KKN29013.1"/>
    </source>
</evidence>
<protein>
    <recommendedName>
        <fullName evidence="2">4Fe4S-binding SPASM domain-containing protein</fullName>
    </recommendedName>
</protein>